<gene>
    <name evidence="1" type="ORF">S03H2_70598</name>
</gene>
<evidence type="ECO:0000313" key="1">
    <source>
        <dbReference type="EMBL" id="GAH95179.1"/>
    </source>
</evidence>
<name>X1KYC4_9ZZZZ</name>
<organism evidence="1">
    <name type="scientific">marine sediment metagenome</name>
    <dbReference type="NCBI Taxonomy" id="412755"/>
    <lineage>
        <taxon>unclassified sequences</taxon>
        <taxon>metagenomes</taxon>
        <taxon>ecological metagenomes</taxon>
    </lineage>
</organism>
<dbReference type="InterPro" id="IPR012340">
    <property type="entry name" value="NA-bd_OB-fold"/>
</dbReference>
<protein>
    <recommendedName>
        <fullName evidence="2">OB domain-containing protein</fullName>
    </recommendedName>
</protein>
<dbReference type="AlphaFoldDB" id="X1KYC4"/>
<dbReference type="EMBL" id="BARU01046966">
    <property type="protein sequence ID" value="GAH95179.1"/>
    <property type="molecule type" value="Genomic_DNA"/>
</dbReference>
<sequence length="86" mass="9708">KDGPRQVQSRDRTLFVWDILIVDETGSTVLTLWGRDAAENYKIGDVVSIQNGWCKMFRDKKQISLGREGKIFPAEDDSNLPTKVPG</sequence>
<dbReference type="Gene3D" id="2.40.50.140">
    <property type="entry name" value="Nucleic acid-binding proteins"/>
    <property type="match status" value="1"/>
</dbReference>
<reference evidence="1" key="1">
    <citation type="journal article" date="2014" name="Front. Microbiol.">
        <title>High frequency of phylogenetically diverse reductive dehalogenase-homologous genes in deep subseafloor sedimentary metagenomes.</title>
        <authorList>
            <person name="Kawai M."/>
            <person name="Futagami T."/>
            <person name="Toyoda A."/>
            <person name="Takaki Y."/>
            <person name="Nishi S."/>
            <person name="Hori S."/>
            <person name="Arai W."/>
            <person name="Tsubouchi T."/>
            <person name="Morono Y."/>
            <person name="Uchiyama I."/>
            <person name="Ito T."/>
            <person name="Fujiyama A."/>
            <person name="Inagaki F."/>
            <person name="Takami H."/>
        </authorList>
    </citation>
    <scope>NUCLEOTIDE SEQUENCE</scope>
    <source>
        <strain evidence="1">Expedition CK06-06</strain>
    </source>
</reference>
<dbReference type="SUPFAM" id="SSF50249">
    <property type="entry name" value="Nucleic acid-binding proteins"/>
    <property type="match status" value="1"/>
</dbReference>
<comment type="caution">
    <text evidence="1">The sequence shown here is derived from an EMBL/GenBank/DDBJ whole genome shotgun (WGS) entry which is preliminary data.</text>
</comment>
<feature type="non-terminal residue" evidence="1">
    <location>
        <position position="1"/>
    </location>
</feature>
<proteinExistence type="predicted"/>
<dbReference type="CDD" id="cd04491">
    <property type="entry name" value="SoSSB_OBF"/>
    <property type="match status" value="1"/>
</dbReference>
<evidence type="ECO:0008006" key="2">
    <source>
        <dbReference type="Google" id="ProtNLM"/>
    </source>
</evidence>
<accession>X1KYC4</accession>